<dbReference type="InterPro" id="IPR029044">
    <property type="entry name" value="Nucleotide-diphossugar_trans"/>
</dbReference>
<dbReference type="CDD" id="cd04196">
    <property type="entry name" value="GT_2_like_d"/>
    <property type="match status" value="1"/>
</dbReference>
<reference evidence="2" key="1">
    <citation type="submission" date="2016-10" db="EMBL/GenBank/DDBJ databases">
        <authorList>
            <person name="de Groot N.N."/>
        </authorList>
    </citation>
    <scope>NUCLEOTIDE SEQUENCE</scope>
</reference>
<name>A0A1W1C1N2_9ZZZZ</name>
<dbReference type="Gene3D" id="3.90.550.10">
    <property type="entry name" value="Spore Coat Polysaccharide Biosynthesis Protein SpsA, Chain A"/>
    <property type="match status" value="1"/>
</dbReference>
<sequence length="239" mass="28146">MPISVCIATYNGEAYIEAQLESILIQLHEYDEVIISDDSSSDRTISIIEALDDKRILIFKNQTFASHVYNFEHALKCAKNEYIFLSDQDDIWLPNKREKMLEHLKENDLVLSDAKVVDEDLQILHQSFFAFNHSRKGMTKNLYKNSYLGCCMAFNRKILYQALPFPRDINMHDWWIGMIAELHGSVYFCDEKLILYRRHKQTLTLNDQHSSNSFFQKIGFRVMMIKGLFLSIFLRKRNT</sequence>
<dbReference type="InterPro" id="IPR001173">
    <property type="entry name" value="Glyco_trans_2-like"/>
</dbReference>
<evidence type="ECO:0000259" key="1">
    <source>
        <dbReference type="Pfam" id="PF00535"/>
    </source>
</evidence>
<proteinExistence type="predicted"/>
<evidence type="ECO:0000313" key="2">
    <source>
        <dbReference type="EMBL" id="SFV59645.1"/>
    </source>
</evidence>
<dbReference type="AlphaFoldDB" id="A0A1W1C1N2"/>
<dbReference type="EMBL" id="FPHM01000058">
    <property type="protein sequence ID" value="SFV59645.1"/>
    <property type="molecule type" value="Genomic_DNA"/>
</dbReference>
<gene>
    <name evidence="2" type="ORF">MNB_SV-13-498</name>
</gene>
<keyword evidence="2" id="KW-0328">Glycosyltransferase</keyword>
<keyword evidence="2" id="KW-0808">Transferase</keyword>
<dbReference type="PANTHER" id="PTHR43685">
    <property type="entry name" value="GLYCOSYLTRANSFERASE"/>
    <property type="match status" value="1"/>
</dbReference>
<dbReference type="EC" id="2.4.1.-" evidence="2"/>
<dbReference type="SUPFAM" id="SSF53448">
    <property type="entry name" value="Nucleotide-diphospho-sugar transferases"/>
    <property type="match status" value="1"/>
</dbReference>
<feature type="domain" description="Glycosyltransferase 2-like" evidence="1">
    <location>
        <begin position="4"/>
        <end position="159"/>
    </location>
</feature>
<dbReference type="Pfam" id="PF00535">
    <property type="entry name" value="Glycos_transf_2"/>
    <property type="match status" value="1"/>
</dbReference>
<accession>A0A1W1C1N2</accession>
<dbReference type="PANTHER" id="PTHR43685:SF11">
    <property type="entry name" value="GLYCOSYLTRANSFERASE TAGX-RELATED"/>
    <property type="match status" value="1"/>
</dbReference>
<dbReference type="InterPro" id="IPR050834">
    <property type="entry name" value="Glycosyltransf_2"/>
</dbReference>
<dbReference type="GO" id="GO:0016757">
    <property type="term" value="F:glycosyltransferase activity"/>
    <property type="evidence" value="ECO:0007669"/>
    <property type="project" value="UniProtKB-KW"/>
</dbReference>
<organism evidence="2">
    <name type="scientific">hydrothermal vent metagenome</name>
    <dbReference type="NCBI Taxonomy" id="652676"/>
    <lineage>
        <taxon>unclassified sequences</taxon>
        <taxon>metagenomes</taxon>
        <taxon>ecological metagenomes</taxon>
    </lineage>
</organism>
<protein>
    <submittedName>
        <fullName evidence="2">Alpha-L-Rha alpha-1,3-L-rhamnosyltransferase</fullName>
        <ecNumber evidence="2">2.4.1.-</ecNumber>
    </submittedName>
</protein>